<evidence type="ECO:0000256" key="1">
    <source>
        <dbReference type="ARBA" id="ARBA00004141"/>
    </source>
</evidence>
<reference evidence="7 8" key="1">
    <citation type="submission" date="2020-08" db="EMBL/GenBank/DDBJ databases">
        <title>Genomic Encyclopedia of Type Strains, Phase IV (KMG-IV): sequencing the most valuable type-strain genomes for metagenomic binning, comparative biology and taxonomic classification.</title>
        <authorList>
            <person name="Goeker M."/>
        </authorList>
    </citation>
    <scope>NUCLEOTIDE SEQUENCE [LARGE SCALE GENOMIC DNA]</scope>
    <source>
        <strain evidence="7 8">DSM 17498</strain>
    </source>
</reference>
<feature type="transmembrane region" description="Helical" evidence="6">
    <location>
        <begin position="45"/>
        <end position="68"/>
    </location>
</feature>
<evidence type="ECO:0000256" key="4">
    <source>
        <dbReference type="ARBA" id="ARBA00022989"/>
    </source>
</evidence>
<evidence type="ECO:0000256" key="5">
    <source>
        <dbReference type="ARBA" id="ARBA00023136"/>
    </source>
</evidence>
<comment type="caution">
    <text evidence="7">The sequence shown here is derived from an EMBL/GenBank/DDBJ whole genome shotgun (WGS) entry which is preliminary data.</text>
</comment>
<organism evidence="7 8">
    <name type="scientific">Afipia massiliensis</name>
    <dbReference type="NCBI Taxonomy" id="211460"/>
    <lineage>
        <taxon>Bacteria</taxon>
        <taxon>Pseudomonadati</taxon>
        <taxon>Pseudomonadota</taxon>
        <taxon>Alphaproteobacteria</taxon>
        <taxon>Hyphomicrobiales</taxon>
        <taxon>Nitrobacteraceae</taxon>
        <taxon>Afipia</taxon>
    </lineage>
</organism>
<evidence type="ECO:0000313" key="7">
    <source>
        <dbReference type="EMBL" id="MBB5052342.1"/>
    </source>
</evidence>
<dbReference type="GO" id="GO:0005886">
    <property type="term" value="C:plasma membrane"/>
    <property type="evidence" value="ECO:0007669"/>
    <property type="project" value="TreeGrafter"/>
</dbReference>
<feature type="transmembrane region" description="Helical" evidence="6">
    <location>
        <begin position="162"/>
        <end position="182"/>
    </location>
</feature>
<dbReference type="EMBL" id="JACHIJ010000003">
    <property type="protein sequence ID" value="MBB5052342.1"/>
    <property type="molecule type" value="Genomic_DNA"/>
</dbReference>
<dbReference type="PANTHER" id="PTHR42893">
    <property type="entry name" value="PROTEIN DETOXIFICATION 44, CHLOROPLASTIC-RELATED"/>
    <property type="match status" value="1"/>
</dbReference>
<feature type="transmembrane region" description="Helical" evidence="6">
    <location>
        <begin position="188"/>
        <end position="214"/>
    </location>
</feature>
<dbReference type="Proteomes" id="UP000521227">
    <property type="component" value="Unassembled WGS sequence"/>
</dbReference>
<keyword evidence="3 6" id="KW-0812">Transmembrane</keyword>
<evidence type="ECO:0000256" key="3">
    <source>
        <dbReference type="ARBA" id="ARBA00022692"/>
    </source>
</evidence>
<evidence type="ECO:0000313" key="8">
    <source>
        <dbReference type="Proteomes" id="UP000521227"/>
    </source>
</evidence>
<feature type="transmembrane region" description="Helical" evidence="6">
    <location>
        <begin position="12"/>
        <end position="33"/>
    </location>
</feature>
<keyword evidence="4 6" id="KW-1133">Transmembrane helix</keyword>
<dbReference type="NCBIfam" id="TIGR00797">
    <property type="entry name" value="matE"/>
    <property type="match status" value="1"/>
</dbReference>
<accession>A0A840N054</accession>
<evidence type="ECO:0000256" key="2">
    <source>
        <dbReference type="ARBA" id="ARBA00010199"/>
    </source>
</evidence>
<dbReference type="CDD" id="cd13136">
    <property type="entry name" value="MATE_DinF_like"/>
    <property type="match status" value="1"/>
</dbReference>
<feature type="transmembrane region" description="Helical" evidence="6">
    <location>
        <begin position="313"/>
        <end position="332"/>
    </location>
</feature>
<protein>
    <submittedName>
        <fullName evidence="7">MATE family multidrug resistance protein</fullName>
    </submittedName>
</protein>
<dbReference type="InterPro" id="IPR044644">
    <property type="entry name" value="DinF-like"/>
</dbReference>
<feature type="transmembrane region" description="Helical" evidence="6">
    <location>
        <begin position="272"/>
        <end position="292"/>
    </location>
</feature>
<proteinExistence type="inferred from homology"/>
<feature type="transmembrane region" description="Helical" evidence="6">
    <location>
        <begin position="385"/>
        <end position="401"/>
    </location>
</feature>
<comment type="similarity">
    <text evidence="2">Belongs to the multi antimicrobial extrusion (MATE) (TC 2.A.66.1) family.</text>
</comment>
<dbReference type="AlphaFoldDB" id="A0A840N054"/>
<feature type="transmembrane region" description="Helical" evidence="6">
    <location>
        <begin position="241"/>
        <end position="260"/>
    </location>
</feature>
<name>A0A840N054_9BRAD</name>
<dbReference type="InterPro" id="IPR002528">
    <property type="entry name" value="MATE_fam"/>
</dbReference>
<keyword evidence="5 6" id="KW-0472">Membrane</keyword>
<sequence length="448" mass="47715">MRDTAKVTTGQVFSIAGPAMLANLTTPLLGVVATACIGRLGDPALLGGVAIASVVFDCLFWLFGFLRMGTVAFTAQALGARDHAEIRATLFRAIIVATAIGLLLIAVSKPLGTVVLSLMGGSEPVTAAAREYFAIRLWSAPMALGNYALLGWFVGQARAKTALALQILINAANIALTVWLVLVLNKGVAGAAIAAVLAETAGFIVGAILAWRLLGRVFDISADRLFDRERLLHMFSVNRDILIRTAALIAAFLFFTSQGARAGDTVLAANAVLNNFLLISAFFLDGIANAAEQICGRTYGQRDREGFLTATKLVMLWGSVFALAVTTAYFFFGSGLIALMTSNPDIQRVANAYLVFVILAPIVGFFAFAYDGIFIGATWARDMRNLMLLSLVIFLAAWALLRPFGNAGLWTALLVHYVARGGLQALRYPALFKASFGDGALNPARVPQ</sequence>
<dbReference type="Pfam" id="PF01554">
    <property type="entry name" value="MatE"/>
    <property type="match status" value="2"/>
</dbReference>
<dbReference type="GO" id="GO:0042910">
    <property type="term" value="F:xenobiotic transmembrane transporter activity"/>
    <property type="evidence" value="ECO:0007669"/>
    <property type="project" value="InterPro"/>
</dbReference>
<evidence type="ECO:0000256" key="6">
    <source>
        <dbReference type="SAM" id="Phobius"/>
    </source>
</evidence>
<dbReference type="PANTHER" id="PTHR42893:SF46">
    <property type="entry name" value="PROTEIN DETOXIFICATION 44, CHLOROPLASTIC"/>
    <property type="match status" value="1"/>
</dbReference>
<gene>
    <name evidence="7" type="ORF">HNQ36_002316</name>
</gene>
<comment type="subcellular location">
    <subcellularLocation>
        <location evidence="1">Membrane</location>
        <topology evidence="1">Multi-pass membrane protein</topology>
    </subcellularLocation>
</comment>
<dbReference type="GO" id="GO:0015297">
    <property type="term" value="F:antiporter activity"/>
    <property type="evidence" value="ECO:0007669"/>
    <property type="project" value="InterPro"/>
</dbReference>
<feature type="transmembrane region" description="Helical" evidence="6">
    <location>
        <begin position="132"/>
        <end position="155"/>
    </location>
</feature>
<feature type="transmembrane region" description="Helical" evidence="6">
    <location>
        <begin position="89"/>
        <end position="112"/>
    </location>
</feature>
<feature type="transmembrane region" description="Helical" evidence="6">
    <location>
        <begin position="352"/>
        <end position="373"/>
    </location>
</feature>